<gene>
    <name evidence="1" type="ORF">QFZ56_003816</name>
</gene>
<organism evidence="1 2">
    <name type="scientific">Streptomyces achromogenes</name>
    <dbReference type="NCBI Taxonomy" id="67255"/>
    <lineage>
        <taxon>Bacteria</taxon>
        <taxon>Bacillati</taxon>
        <taxon>Actinomycetota</taxon>
        <taxon>Actinomycetes</taxon>
        <taxon>Kitasatosporales</taxon>
        <taxon>Streptomycetaceae</taxon>
        <taxon>Streptomyces</taxon>
    </lineage>
</organism>
<evidence type="ECO:0000313" key="1">
    <source>
        <dbReference type="EMBL" id="MDQ0684853.1"/>
    </source>
</evidence>
<proteinExistence type="predicted"/>
<reference evidence="1 2" key="1">
    <citation type="submission" date="2023-07" db="EMBL/GenBank/DDBJ databases">
        <title>Comparative genomics of wheat-associated soil bacteria to identify genetic determinants of phenazine resistance.</title>
        <authorList>
            <person name="Mouncey N."/>
        </authorList>
    </citation>
    <scope>NUCLEOTIDE SEQUENCE [LARGE SCALE GENOMIC DNA]</scope>
    <source>
        <strain evidence="1 2">W4I19-2</strain>
    </source>
</reference>
<dbReference type="RefSeq" id="WP_307044330.1">
    <property type="nucleotide sequence ID" value="NZ_JAUSYA010000001.1"/>
</dbReference>
<name>A0ABU0Q4X9_STRAH</name>
<sequence>MWLKTYDTKTANRNGRVNLDHAVRIDIAEIIEDRYVVQAVMADGTTHNLSPQPHPTRADANAEAAAVLLRAG</sequence>
<evidence type="ECO:0000313" key="2">
    <source>
        <dbReference type="Proteomes" id="UP001243364"/>
    </source>
</evidence>
<dbReference type="Proteomes" id="UP001243364">
    <property type="component" value="Unassembled WGS sequence"/>
</dbReference>
<comment type="caution">
    <text evidence="1">The sequence shown here is derived from an EMBL/GenBank/DDBJ whole genome shotgun (WGS) entry which is preliminary data.</text>
</comment>
<accession>A0ABU0Q4X9</accession>
<dbReference type="EMBL" id="JAUSYA010000001">
    <property type="protein sequence ID" value="MDQ0684853.1"/>
    <property type="molecule type" value="Genomic_DNA"/>
</dbReference>
<protein>
    <submittedName>
        <fullName evidence="1">Uncharacterized protein</fullName>
    </submittedName>
</protein>
<keyword evidence="2" id="KW-1185">Reference proteome</keyword>